<dbReference type="EMBL" id="JACJVP010000039">
    <property type="protein sequence ID" value="MBB6673493.1"/>
    <property type="molecule type" value="Genomic_DNA"/>
</dbReference>
<evidence type="ECO:0008006" key="3">
    <source>
        <dbReference type="Google" id="ProtNLM"/>
    </source>
</evidence>
<dbReference type="Gene3D" id="3.20.20.80">
    <property type="entry name" value="Glycosidases"/>
    <property type="match status" value="1"/>
</dbReference>
<dbReference type="AlphaFoldDB" id="A0A7X0VHH7"/>
<gene>
    <name evidence="1" type="ORF">H7C19_22700</name>
</gene>
<dbReference type="Proteomes" id="UP000547209">
    <property type="component" value="Unassembled WGS sequence"/>
</dbReference>
<evidence type="ECO:0000313" key="1">
    <source>
        <dbReference type="EMBL" id="MBB6673493.1"/>
    </source>
</evidence>
<proteinExistence type="predicted"/>
<dbReference type="SUPFAM" id="SSF51445">
    <property type="entry name" value="(Trans)glycosidases"/>
    <property type="match status" value="1"/>
</dbReference>
<keyword evidence="2" id="KW-1185">Reference proteome</keyword>
<protein>
    <recommendedName>
        <fullName evidence="3">F5/8 type C domain-containing protein</fullName>
    </recommendedName>
</protein>
<reference evidence="1 2" key="1">
    <citation type="submission" date="2020-08" db="EMBL/GenBank/DDBJ databases">
        <title>Cohnella phylogeny.</title>
        <authorList>
            <person name="Dunlap C."/>
        </authorList>
    </citation>
    <scope>NUCLEOTIDE SEQUENCE [LARGE SCALE GENOMIC DNA]</scope>
    <source>
        <strain evidence="1 2">DSM 28246</strain>
    </source>
</reference>
<accession>A0A7X0VHH7</accession>
<evidence type="ECO:0000313" key="2">
    <source>
        <dbReference type="Proteomes" id="UP000547209"/>
    </source>
</evidence>
<organism evidence="1 2">
    <name type="scientific">Cohnella nanjingensis</name>
    <dbReference type="NCBI Taxonomy" id="1387779"/>
    <lineage>
        <taxon>Bacteria</taxon>
        <taxon>Bacillati</taxon>
        <taxon>Bacillota</taxon>
        <taxon>Bacilli</taxon>
        <taxon>Bacillales</taxon>
        <taxon>Paenibacillaceae</taxon>
        <taxon>Cohnella</taxon>
    </lineage>
</organism>
<comment type="caution">
    <text evidence="1">The sequence shown here is derived from an EMBL/GenBank/DDBJ whole genome shotgun (WGS) entry which is preliminary data.</text>
</comment>
<name>A0A7X0VHH7_9BACL</name>
<dbReference type="InterPro" id="IPR017853">
    <property type="entry name" value="GH"/>
</dbReference>
<sequence length="696" mass="78074">MDKWNQRCLGDAFKRFLAIMLLWAFIPIPAGGAFAEGTLLKTGNYYYSLAPDAGLSPDKGATGLISSESGVLQDGLTTTYAGWMGSASSKGTVQVVFDLLKDYPLDSINLVLNSPNSFWGFKELTVKYRAESTTDYYYLAGKHVRSGTALNYSVQIPMNNKTARFIVIDIKRSHAYQHIPLTEVQISKGAGDEGQNPAPAYTVEQMQAELGKDAMMADKYGQWIYETWTDKVASDEQLQQEYAREASALNKVALNRGKYDQYGGMKSEGRYNDTGFFRLQQIDHKWWFITPDGYKFFLKGVDATSIWEWGYGTPYRKANGTPRRVFEELPDPSAYAPAYTNDSNGERVSFVVANVMKKYGSGFEAKWEEITKKRLINWGFNAFSKWTKPNHIPKFPYIQVLQDPPQLKRIQWTYDVFDPQAESIIDSALRAQLQTARGDQWLIGYTYDNEAGWTSDIVKEILTYNSASAAKGAFVDFLAPRYNNDITVVNQLLGTSAESFDALTNTPIAIVNVPAADVSDYIKLASRTYFSTIRNVIKKYDKNHLFLGSSIVPTWRTSLEWDSAAMDYVDAFSVDNYTKNAGWLSRYEAFGKPLLNLEFTFSFSGRGLSPVNADTNVASIAERGAAFKAFVESQAAHPLFVGSGWFSYYDQAVTGRRDSENFNIGLVNQQDQPYTDMVNLMKNVNAGLEAIHKNGN</sequence>
<dbReference type="RefSeq" id="WP_185671351.1">
    <property type="nucleotide sequence ID" value="NZ_JACJVP010000039.1"/>
</dbReference>